<comment type="caution">
    <text evidence="2">The sequence shown here is derived from an EMBL/GenBank/DDBJ whole genome shotgun (WGS) entry which is preliminary data.</text>
</comment>
<feature type="region of interest" description="Disordered" evidence="1">
    <location>
        <begin position="71"/>
        <end position="129"/>
    </location>
</feature>
<evidence type="ECO:0000313" key="2">
    <source>
        <dbReference type="EMBL" id="GBP72864.1"/>
    </source>
</evidence>
<dbReference type="Proteomes" id="UP000299102">
    <property type="component" value="Unassembled WGS sequence"/>
</dbReference>
<accession>A0A4C1YD15</accession>
<reference evidence="2 3" key="1">
    <citation type="journal article" date="2019" name="Commun. Biol.">
        <title>The bagworm genome reveals a unique fibroin gene that provides high tensile strength.</title>
        <authorList>
            <person name="Kono N."/>
            <person name="Nakamura H."/>
            <person name="Ohtoshi R."/>
            <person name="Tomita M."/>
            <person name="Numata K."/>
            <person name="Arakawa K."/>
        </authorList>
    </citation>
    <scope>NUCLEOTIDE SEQUENCE [LARGE SCALE GENOMIC DNA]</scope>
</reference>
<name>A0A4C1YD15_EUMVA</name>
<feature type="compositionally biased region" description="Basic and acidic residues" evidence="1">
    <location>
        <begin position="71"/>
        <end position="94"/>
    </location>
</feature>
<sequence length="129" mass="14691">MAPESVLLRIRLGSGIELVTFHHLASYHHPPARWADGRGHCELPRYGVRPSPSPGRPQPYINIDIRHLSDSRYRLEKKKTQQTHDRYSDPDKLFPTEGSHPTATARFPRESPANSSLTLVFSPLPQFSR</sequence>
<organism evidence="2 3">
    <name type="scientific">Eumeta variegata</name>
    <name type="common">Bagworm moth</name>
    <name type="synonym">Eumeta japonica</name>
    <dbReference type="NCBI Taxonomy" id="151549"/>
    <lineage>
        <taxon>Eukaryota</taxon>
        <taxon>Metazoa</taxon>
        <taxon>Ecdysozoa</taxon>
        <taxon>Arthropoda</taxon>
        <taxon>Hexapoda</taxon>
        <taxon>Insecta</taxon>
        <taxon>Pterygota</taxon>
        <taxon>Neoptera</taxon>
        <taxon>Endopterygota</taxon>
        <taxon>Lepidoptera</taxon>
        <taxon>Glossata</taxon>
        <taxon>Ditrysia</taxon>
        <taxon>Tineoidea</taxon>
        <taxon>Psychidae</taxon>
        <taxon>Oiketicinae</taxon>
        <taxon>Eumeta</taxon>
    </lineage>
</organism>
<evidence type="ECO:0000256" key="1">
    <source>
        <dbReference type="SAM" id="MobiDB-lite"/>
    </source>
</evidence>
<proteinExistence type="predicted"/>
<feature type="compositionally biased region" description="Polar residues" evidence="1">
    <location>
        <begin position="112"/>
        <end position="129"/>
    </location>
</feature>
<dbReference type="EMBL" id="BGZK01001158">
    <property type="protein sequence ID" value="GBP72864.1"/>
    <property type="molecule type" value="Genomic_DNA"/>
</dbReference>
<protein>
    <submittedName>
        <fullName evidence="2">Uncharacterized protein</fullName>
    </submittedName>
</protein>
<dbReference type="AlphaFoldDB" id="A0A4C1YD15"/>
<keyword evidence="3" id="KW-1185">Reference proteome</keyword>
<gene>
    <name evidence="2" type="ORF">EVAR_48848_1</name>
</gene>
<evidence type="ECO:0000313" key="3">
    <source>
        <dbReference type="Proteomes" id="UP000299102"/>
    </source>
</evidence>